<gene>
    <name evidence="1" type="ORF">LPH55_08565</name>
</gene>
<evidence type="ECO:0000313" key="2">
    <source>
        <dbReference type="Proteomes" id="UP001430701"/>
    </source>
</evidence>
<dbReference type="Proteomes" id="UP001430701">
    <property type="component" value="Unassembled WGS sequence"/>
</dbReference>
<name>A0ABS8TX94_9GAMM</name>
<reference evidence="1" key="1">
    <citation type="submission" date="2021-11" db="EMBL/GenBank/DDBJ databases">
        <title>Genome sequence of Xylella taiwanensis PLS432.</title>
        <authorList>
            <person name="Weng L.-W."/>
            <person name="Su C.-C."/>
            <person name="Tsai C.-W."/>
            <person name="Kuo C.-H."/>
        </authorList>
    </citation>
    <scope>NUCLEOTIDE SEQUENCE</scope>
    <source>
        <strain evidence="1">PLS432</strain>
    </source>
</reference>
<protein>
    <submittedName>
        <fullName evidence="1">Uncharacterized protein</fullName>
    </submittedName>
</protein>
<organism evidence="1 2">
    <name type="scientific">Xylella taiwanensis</name>
    <dbReference type="NCBI Taxonomy" id="1444770"/>
    <lineage>
        <taxon>Bacteria</taxon>
        <taxon>Pseudomonadati</taxon>
        <taxon>Pseudomonadota</taxon>
        <taxon>Gammaproteobacteria</taxon>
        <taxon>Lysobacterales</taxon>
        <taxon>Lysobacteraceae</taxon>
        <taxon>Xylella</taxon>
    </lineage>
</organism>
<proteinExistence type="predicted"/>
<dbReference type="EMBL" id="JAJPPU010000002">
    <property type="protein sequence ID" value="MCD8473508.1"/>
    <property type="molecule type" value="Genomic_DNA"/>
</dbReference>
<dbReference type="GeneID" id="68900398"/>
<comment type="caution">
    <text evidence="1">The sequence shown here is derived from an EMBL/GenBank/DDBJ whole genome shotgun (WGS) entry which is preliminary data.</text>
</comment>
<evidence type="ECO:0000313" key="1">
    <source>
        <dbReference type="EMBL" id="MCD8473508.1"/>
    </source>
</evidence>
<keyword evidence="2" id="KW-1185">Reference proteome</keyword>
<accession>A0ABS8TX94</accession>
<dbReference type="RefSeq" id="WP_160165146.1">
    <property type="nucleotide sequence ID" value="NZ_CP053627.1"/>
</dbReference>
<sequence length="52" mass="5542">MKITSGGRVISVAQAVSLLDWVAEWCQIIAWIQWGSRGGGVSGSGGRLLMPR</sequence>